<dbReference type="EMBL" id="FOFT01000003">
    <property type="protein sequence ID" value="SEQ96720.1"/>
    <property type="molecule type" value="Genomic_DNA"/>
</dbReference>
<dbReference type="Proteomes" id="UP000199028">
    <property type="component" value="Unassembled WGS sequence"/>
</dbReference>
<evidence type="ECO:0000313" key="2">
    <source>
        <dbReference type="EMBL" id="SEQ96720.1"/>
    </source>
</evidence>
<protein>
    <submittedName>
        <fullName evidence="2">Uncharacterized conserved protein YdhG, YjbR/CyaY-like superfamily, DUF1801 family</fullName>
    </submittedName>
</protein>
<dbReference type="RefSeq" id="WP_090065070.1">
    <property type="nucleotide sequence ID" value="NZ_FOFT01000003.1"/>
</dbReference>
<dbReference type="AlphaFoldDB" id="A0A1H9KC40"/>
<accession>A0A1H9KC40</accession>
<dbReference type="OrthoDB" id="3236524at2"/>
<gene>
    <name evidence="2" type="ORF">SAMN05216195_103547</name>
</gene>
<evidence type="ECO:0000313" key="3">
    <source>
        <dbReference type="Proteomes" id="UP000199028"/>
    </source>
</evidence>
<keyword evidence="3" id="KW-1185">Reference proteome</keyword>
<proteinExistence type="predicted"/>
<organism evidence="2 3">
    <name type="scientific">Lentzea flaviverrucosa</name>
    <dbReference type="NCBI Taxonomy" id="200379"/>
    <lineage>
        <taxon>Bacteria</taxon>
        <taxon>Bacillati</taxon>
        <taxon>Actinomycetota</taxon>
        <taxon>Actinomycetes</taxon>
        <taxon>Pseudonocardiales</taxon>
        <taxon>Pseudonocardiaceae</taxon>
        <taxon>Lentzea</taxon>
    </lineage>
</organism>
<reference evidence="3" key="1">
    <citation type="submission" date="2016-10" db="EMBL/GenBank/DDBJ databases">
        <authorList>
            <person name="Varghese N."/>
            <person name="Submissions S."/>
        </authorList>
    </citation>
    <scope>NUCLEOTIDE SEQUENCE [LARGE SCALE GENOMIC DNA]</scope>
    <source>
        <strain evidence="3">CGMCC 4.578</strain>
    </source>
</reference>
<dbReference type="SUPFAM" id="SSF159888">
    <property type="entry name" value="YdhG-like"/>
    <property type="match status" value="1"/>
</dbReference>
<dbReference type="Pfam" id="PF08818">
    <property type="entry name" value="DUF1801"/>
    <property type="match status" value="1"/>
</dbReference>
<dbReference type="Gene3D" id="3.90.1150.200">
    <property type="match status" value="1"/>
</dbReference>
<feature type="domain" description="YdhG-like" evidence="1">
    <location>
        <begin position="16"/>
        <end position="109"/>
    </location>
</feature>
<name>A0A1H9KC40_9PSEU</name>
<dbReference type="InterPro" id="IPR014922">
    <property type="entry name" value="YdhG-like"/>
</dbReference>
<sequence>MADVDDYFAGLDAPARDAFAHIRALAEELAPAAEQGLSYGMAALRLKGKPLLGFKAAKDHLAVFPFSPAAVDVVRDRLAGFSLSKGTVRFTPDAPLPDDVVRDLVRQRMGEIG</sequence>
<evidence type="ECO:0000259" key="1">
    <source>
        <dbReference type="Pfam" id="PF08818"/>
    </source>
</evidence>